<dbReference type="InterPro" id="IPR036812">
    <property type="entry name" value="NAD(P)_OxRdtase_dom_sf"/>
</dbReference>
<dbReference type="Proteomes" id="UP000664209">
    <property type="component" value="Unassembled WGS sequence"/>
</dbReference>
<evidence type="ECO:0000313" key="2">
    <source>
        <dbReference type="EMBL" id="MBO1752574.1"/>
    </source>
</evidence>
<protein>
    <submittedName>
        <fullName evidence="2">Aldo/keto reductase</fullName>
    </submittedName>
</protein>
<accession>A0A939RUF0</accession>
<dbReference type="Pfam" id="PF00248">
    <property type="entry name" value="Aldo_ket_red"/>
    <property type="match status" value="1"/>
</dbReference>
<dbReference type="InterPro" id="IPR020471">
    <property type="entry name" value="AKR"/>
</dbReference>
<organism evidence="2 3">
    <name type="scientific">Actinotalea soli</name>
    <dbReference type="NCBI Taxonomy" id="2819234"/>
    <lineage>
        <taxon>Bacteria</taxon>
        <taxon>Bacillati</taxon>
        <taxon>Actinomycetota</taxon>
        <taxon>Actinomycetes</taxon>
        <taxon>Micrococcales</taxon>
        <taxon>Cellulomonadaceae</taxon>
        <taxon>Actinotalea</taxon>
    </lineage>
</organism>
<feature type="domain" description="NADP-dependent oxidoreductase" evidence="1">
    <location>
        <begin position="14"/>
        <end position="300"/>
    </location>
</feature>
<sequence>MRYLELPDTARISRLGLGTWQFGSREWGYGGDYADSHAAKIVHRALDLGVTLIDTAEIYGTGKSERIVGKALAGRRDEAYVATKYMPLLPSTGLVEKHGRASRDRLAIDRIDLYQVHQANPVTPDTVLMAGMETLQDDGVVRDVGVSNYDLRRWRVAEAALGRRVLSNQVSYSLVDREPEADLLPYAQEKDRVVIAYSPLAMGFLSAKYDESNRPSGAVRKANPLFLPDNLRAAKPLFDVLRDVASRHQAKPAQVALAWLLHQPNVVAIPGASSVEQLEGNVEAAELDLTADEVAELRATAEAFRPVTGKAAVPGILRNLRT</sequence>
<dbReference type="RefSeq" id="WP_208056252.1">
    <property type="nucleotide sequence ID" value="NZ_JAGEMK010000006.1"/>
</dbReference>
<proteinExistence type="predicted"/>
<reference evidence="2" key="1">
    <citation type="submission" date="2021-03" db="EMBL/GenBank/DDBJ databases">
        <title>Actinotalea soli sp. nov., isolated from soil.</title>
        <authorList>
            <person name="Ping W."/>
            <person name="Zhang J."/>
        </authorList>
    </citation>
    <scope>NUCLEOTIDE SEQUENCE</scope>
    <source>
        <strain evidence="2">BY-33</strain>
    </source>
</reference>
<name>A0A939RUF0_9CELL</name>
<dbReference type="InterPro" id="IPR018170">
    <property type="entry name" value="Aldo/ket_reductase_CS"/>
</dbReference>
<evidence type="ECO:0000313" key="3">
    <source>
        <dbReference type="Proteomes" id="UP000664209"/>
    </source>
</evidence>
<comment type="caution">
    <text evidence="2">The sequence shown here is derived from an EMBL/GenBank/DDBJ whole genome shotgun (WGS) entry which is preliminary data.</text>
</comment>
<dbReference type="PROSITE" id="PS00062">
    <property type="entry name" value="ALDOKETO_REDUCTASE_2"/>
    <property type="match status" value="1"/>
</dbReference>
<gene>
    <name evidence="2" type="ORF">J4G33_12245</name>
</gene>
<dbReference type="GO" id="GO:0016491">
    <property type="term" value="F:oxidoreductase activity"/>
    <property type="evidence" value="ECO:0007669"/>
    <property type="project" value="InterPro"/>
</dbReference>
<dbReference type="Gene3D" id="3.20.20.100">
    <property type="entry name" value="NADP-dependent oxidoreductase domain"/>
    <property type="match status" value="1"/>
</dbReference>
<dbReference type="PANTHER" id="PTHR43638">
    <property type="entry name" value="OXIDOREDUCTASE, ALDO/KETO REDUCTASE FAMILY PROTEIN"/>
    <property type="match status" value="1"/>
</dbReference>
<dbReference type="EMBL" id="JAGEMK010000006">
    <property type="protein sequence ID" value="MBO1752574.1"/>
    <property type="molecule type" value="Genomic_DNA"/>
</dbReference>
<evidence type="ECO:0000259" key="1">
    <source>
        <dbReference type="Pfam" id="PF00248"/>
    </source>
</evidence>
<dbReference type="PRINTS" id="PR00069">
    <property type="entry name" value="ALDKETRDTASE"/>
</dbReference>
<dbReference type="AlphaFoldDB" id="A0A939RUF0"/>
<dbReference type="InterPro" id="IPR023210">
    <property type="entry name" value="NADP_OxRdtase_dom"/>
</dbReference>
<dbReference type="SUPFAM" id="SSF51430">
    <property type="entry name" value="NAD(P)-linked oxidoreductase"/>
    <property type="match status" value="1"/>
</dbReference>
<keyword evidence="3" id="KW-1185">Reference proteome</keyword>
<dbReference type="PANTHER" id="PTHR43638:SF3">
    <property type="entry name" value="ALDEHYDE REDUCTASE"/>
    <property type="match status" value="1"/>
</dbReference>